<name>A0A9Q0CF79_9POAL</name>
<dbReference type="PANTHER" id="PTHR36395">
    <property type="entry name" value="RING-H2 ZINC FINGER PROTEIN"/>
    <property type="match status" value="1"/>
</dbReference>
<feature type="region of interest" description="Disordered" evidence="1">
    <location>
        <begin position="230"/>
        <end position="249"/>
    </location>
</feature>
<comment type="caution">
    <text evidence="2">The sequence shown here is derived from an EMBL/GenBank/DDBJ whole genome shotgun (WGS) entry which is preliminary data.</text>
</comment>
<dbReference type="AlphaFoldDB" id="A0A9Q0CF79"/>
<keyword evidence="3" id="KW-1185">Reference proteome</keyword>
<organism evidence="2 3">
    <name type="scientific">Rhynchospora breviuscula</name>
    <dbReference type="NCBI Taxonomy" id="2022672"/>
    <lineage>
        <taxon>Eukaryota</taxon>
        <taxon>Viridiplantae</taxon>
        <taxon>Streptophyta</taxon>
        <taxon>Embryophyta</taxon>
        <taxon>Tracheophyta</taxon>
        <taxon>Spermatophyta</taxon>
        <taxon>Magnoliopsida</taxon>
        <taxon>Liliopsida</taxon>
        <taxon>Poales</taxon>
        <taxon>Cyperaceae</taxon>
        <taxon>Cyperoideae</taxon>
        <taxon>Rhynchosporeae</taxon>
        <taxon>Rhynchospora</taxon>
    </lineage>
</organism>
<dbReference type="SUPFAM" id="SSF55811">
    <property type="entry name" value="Nudix"/>
    <property type="match status" value="1"/>
</dbReference>
<evidence type="ECO:0008006" key="4">
    <source>
        <dbReference type="Google" id="ProtNLM"/>
    </source>
</evidence>
<feature type="compositionally biased region" description="Acidic residues" evidence="1">
    <location>
        <begin position="230"/>
        <end position="248"/>
    </location>
</feature>
<protein>
    <recommendedName>
        <fullName evidence="4">Nudix hydrolase domain-containing protein</fullName>
    </recommendedName>
</protein>
<gene>
    <name evidence="2" type="ORF">LUZ63_009358</name>
</gene>
<evidence type="ECO:0000313" key="3">
    <source>
        <dbReference type="Proteomes" id="UP001151287"/>
    </source>
</evidence>
<dbReference type="OrthoDB" id="433924at2759"/>
<evidence type="ECO:0000256" key="1">
    <source>
        <dbReference type="SAM" id="MobiDB-lite"/>
    </source>
</evidence>
<accession>A0A9Q0CF79</accession>
<dbReference type="Proteomes" id="UP001151287">
    <property type="component" value="Unassembled WGS sequence"/>
</dbReference>
<evidence type="ECO:0000313" key="2">
    <source>
        <dbReference type="EMBL" id="KAJ1692660.1"/>
    </source>
</evidence>
<reference evidence="2" key="1">
    <citation type="journal article" date="2022" name="Cell">
        <title>Repeat-based holocentromeres influence genome architecture and karyotype evolution.</title>
        <authorList>
            <person name="Hofstatter P.G."/>
            <person name="Thangavel G."/>
            <person name="Lux T."/>
            <person name="Neumann P."/>
            <person name="Vondrak T."/>
            <person name="Novak P."/>
            <person name="Zhang M."/>
            <person name="Costa L."/>
            <person name="Castellani M."/>
            <person name="Scott A."/>
            <person name="Toegelov H."/>
            <person name="Fuchs J."/>
            <person name="Mata-Sucre Y."/>
            <person name="Dias Y."/>
            <person name="Vanzela A.L.L."/>
            <person name="Huettel B."/>
            <person name="Almeida C.C.S."/>
            <person name="Simkova H."/>
            <person name="Souza G."/>
            <person name="Pedrosa-Harand A."/>
            <person name="Macas J."/>
            <person name="Mayer K.F.X."/>
            <person name="Houben A."/>
            <person name="Marques A."/>
        </authorList>
    </citation>
    <scope>NUCLEOTIDE SEQUENCE</scope>
    <source>
        <strain evidence="2">RhyBre1mFocal</strain>
    </source>
</reference>
<dbReference type="EMBL" id="JAMQYH010000003">
    <property type="protein sequence ID" value="KAJ1692660.1"/>
    <property type="molecule type" value="Genomic_DNA"/>
</dbReference>
<sequence>MTPPPPRYPPFTSLNPPYPSPPNLLSLVAAAVSAIVKYNNHRPFPLRKKRHLSFYPMHPSPLHSPPLTFTSPDSLSSFLSPRLRDNSLATWGTTPGTKTLHNLYHEISQGETSLLLSDETLIRTVHVASINIRNSRGLILVESKQLLSDGSVRERSRPLSEKMKPLESIEEAVARAVREELGESVVVEILDGSSNVRVEERESLSYPGLRARYVLHSVEAKVVQGIPEEGEFETEETGEDSFDITGEESEGKAVTVKRHYWKWVDERDLKR</sequence>
<proteinExistence type="predicted"/>
<dbReference type="InterPro" id="IPR015797">
    <property type="entry name" value="NUDIX_hydrolase-like_dom_sf"/>
</dbReference>
<dbReference type="PANTHER" id="PTHR36395:SF1">
    <property type="entry name" value="RING-H2 ZINC FINGER PROTEIN"/>
    <property type="match status" value="1"/>
</dbReference>